<organism evidence="1 2">
    <name type="scientific">Dermacentor silvarum</name>
    <name type="common">Tick</name>
    <dbReference type="NCBI Taxonomy" id="543639"/>
    <lineage>
        <taxon>Eukaryota</taxon>
        <taxon>Metazoa</taxon>
        <taxon>Ecdysozoa</taxon>
        <taxon>Arthropoda</taxon>
        <taxon>Chelicerata</taxon>
        <taxon>Arachnida</taxon>
        <taxon>Acari</taxon>
        <taxon>Parasitiformes</taxon>
        <taxon>Ixodida</taxon>
        <taxon>Ixodoidea</taxon>
        <taxon>Ixodidae</taxon>
        <taxon>Rhipicephalinae</taxon>
        <taxon>Dermacentor</taxon>
    </lineage>
</organism>
<evidence type="ECO:0000313" key="2">
    <source>
        <dbReference type="Proteomes" id="UP000821865"/>
    </source>
</evidence>
<dbReference type="Proteomes" id="UP000821865">
    <property type="component" value="Chromosome 2"/>
</dbReference>
<accession>A0ACB8DDQ8</accession>
<sequence length="146" mass="16080">MTRIRCCCGTDTSPTVKAHLQETPHHLKIRHTPPAQFPGPARAVSILEQACWAFTVAESALEFEHRLPVVGAVLVRPTRSPRVQFTLRGRLERISSAGYIIRLQGLQMTRMTIAPGSLAESAETKTALVPWLHVLTVATSAQDMTE</sequence>
<proteinExistence type="predicted"/>
<evidence type="ECO:0000313" key="1">
    <source>
        <dbReference type="EMBL" id="KAH7966302.1"/>
    </source>
</evidence>
<comment type="caution">
    <text evidence="1">The sequence shown here is derived from an EMBL/GenBank/DDBJ whole genome shotgun (WGS) entry which is preliminary data.</text>
</comment>
<gene>
    <name evidence="1" type="ORF">HPB49_015138</name>
</gene>
<protein>
    <submittedName>
        <fullName evidence="1">Uncharacterized protein</fullName>
    </submittedName>
</protein>
<dbReference type="EMBL" id="CM023471">
    <property type="protein sequence ID" value="KAH7966302.1"/>
    <property type="molecule type" value="Genomic_DNA"/>
</dbReference>
<keyword evidence="2" id="KW-1185">Reference proteome</keyword>
<reference evidence="1" key="1">
    <citation type="submission" date="2020-05" db="EMBL/GenBank/DDBJ databases">
        <title>Large-scale comparative analyses of tick genomes elucidate their genetic diversity and vector capacities.</title>
        <authorList>
            <person name="Jia N."/>
            <person name="Wang J."/>
            <person name="Shi W."/>
            <person name="Du L."/>
            <person name="Sun Y."/>
            <person name="Zhan W."/>
            <person name="Jiang J."/>
            <person name="Wang Q."/>
            <person name="Zhang B."/>
            <person name="Ji P."/>
            <person name="Sakyi L.B."/>
            <person name="Cui X."/>
            <person name="Yuan T."/>
            <person name="Jiang B."/>
            <person name="Yang W."/>
            <person name="Lam T.T.-Y."/>
            <person name="Chang Q."/>
            <person name="Ding S."/>
            <person name="Wang X."/>
            <person name="Zhu J."/>
            <person name="Ruan X."/>
            <person name="Zhao L."/>
            <person name="Wei J."/>
            <person name="Que T."/>
            <person name="Du C."/>
            <person name="Cheng J."/>
            <person name="Dai P."/>
            <person name="Han X."/>
            <person name="Huang E."/>
            <person name="Gao Y."/>
            <person name="Liu J."/>
            <person name="Shao H."/>
            <person name="Ye R."/>
            <person name="Li L."/>
            <person name="Wei W."/>
            <person name="Wang X."/>
            <person name="Wang C."/>
            <person name="Yang T."/>
            <person name="Huo Q."/>
            <person name="Li W."/>
            <person name="Guo W."/>
            <person name="Chen H."/>
            <person name="Zhou L."/>
            <person name="Ni X."/>
            <person name="Tian J."/>
            <person name="Zhou Y."/>
            <person name="Sheng Y."/>
            <person name="Liu T."/>
            <person name="Pan Y."/>
            <person name="Xia L."/>
            <person name="Li J."/>
            <person name="Zhao F."/>
            <person name="Cao W."/>
        </authorList>
    </citation>
    <scope>NUCLEOTIDE SEQUENCE</scope>
    <source>
        <strain evidence="1">Dsil-2018</strain>
    </source>
</reference>
<name>A0ACB8DDQ8_DERSI</name>